<dbReference type="RefSeq" id="WP_200757336.1">
    <property type="nucleotide sequence ID" value="NZ_AP023366.1"/>
</dbReference>
<dbReference type="Gene3D" id="3.60.40.10">
    <property type="entry name" value="PPM-type phosphatase domain"/>
    <property type="match status" value="1"/>
</dbReference>
<dbReference type="InterPro" id="IPR014221">
    <property type="entry name" value="SpoII_E"/>
</dbReference>
<reference evidence="5 6" key="1">
    <citation type="submission" date="2020-08" db="EMBL/GenBank/DDBJ databases">
        <title>Complete Genome Sequence of Effusibacillus dendaii Strain skT53, Isolated from Farmland soil.</title>
        <authorList>
            <person name="Konishi T."/>
            <person name="Kawasaki H."/>
        </authorList>
    </citation>
    <scope>NUCLEOTIDE SEQUENCE [LARGE SCALE GENOMIC DNA]</scope>
    <source>
        <strain evidence="6">skT53</strain>
    </source>
</reference>
<feature type="region of interest" description="Disordered" evidence="2">
    <location>
        <begin position="827"/>
        <end position="848"/>
    </location>
</feature>
<evidence type="ECO:0000313" key="6">
    <source>
        <dbReference type="Proteomes" id="UP000593802"/>
    </source>
</evidence>
<dbReference type="PANTHER" id="PTHR43156">
    <property type="entry name" value="STAGE II SPORULATION PROTEIN E-RELATED"/>
    <property type="match status" value="1"/>
</dbReference>
<dbReference type="Pfam" id="PF19732">
    <property type="entry name" value="SpoIIE_N"/>
    <property type="match status" value="1"/>
</dbReference>
<evidence type="ECO:0000256" key="3">
    <source>
        <dbReference type="SAM" id="Phobius"/>
    </source>
</evidence>
<accession>A0A7I8DBE5</accession>
<proteinExistence type="predicted"/>
<dbReference type="SMART" id="SM00332">
    <property type="entry name" value="PP2Cc"/>
    <property type="match status" value="1"/>
</dbReference>
<dbReference type="SMART" id="SM00331">
    <property type="entry name" value="PP2C_SIG"/>
    <property type="match status" value="1"/>
</dbReference>
<feature type="transmembrane region" description="Helical" evidence="3">
    <location>
        <begin position="90"/>
        <end position="117"/>
    </location>
</feature>
<dbReference type="InterPro" id="IPR045768">
    <property type="entry name" value="SpoIIE_N"/>
</dbReference>
<evidence type="ECO:0000313" key="5">
    <source>
        <dbReference type="EMBL" id="BCJ87394.1"/>
    </source>
</evidence>
<protein>
    <submittedName>
        <fullName evidence="5">Stage II sporulation protein E</fullName>
    </submittedName>
</protein>
<dbReference type="KEGG" id="eff:skT53_23790"/>
<keyword evidence="3" id="KW-0812">Transmembrane</keyword>
<organism evidence="5 6">
    <name type="scientific">Effusibacillus dendaii</name>
    <dbReference type="NCBI Taxonomy" id="2743772"/>
    <lineage>
        <taxon>Bacteria</taxon>
        <taxon>Bacillati</taxon>
        <taxon>Bacillota</taxon>
        <taxon>Bacilli</taxon>
        <taxon>Bacillales</taxon>
        <taxon>Alicyclobacillaceae</taxon>
        <taxon>Effusibacillus</taxon>
    </lineage>
</organism>
<feature type="transmembrane region" description="Helical" evidence="3">
    <location>
        <begin position="51"/>
        <end position="78"/>
    </location>
</feature>
<keyword evidence="6" id="KW-1185">Reference proteome</keyword>
<sequence length="848" mass="94060">MWRRFWRLNWQAASAVDADVAEIKERNRILRQWTSLTNWWESKAVGRSSAVLLLIAFFLGRAEILGELTPFALALYAVMLRLKKTLSRNVMIALLLGAATVHTIGYVISLVAMLAFYRIVHGMLSRRKSLSLNALPFVVFLVDTAARIAISMARNDMSTYSLMMSLVEGFLAMVLSLIFIQSLPIFTFQKGVKELRNEEIFCLVILMTSVLTGLSGIQVGSLSFENIFSRYLIMLFALIGGAGVGTSVGVVTGIILAMANLNAISQIGMLAFAGMLGGLLKDAKKVGVGIGFLLGTGILAVYVGQLPEIFTALQETLVAIVLLLFTPKGFIEQISRYVPGTHQHYLSQQDYSRRIRELMAGRIREVSHLFQELAHSFAQLSSGGRKSQDEALNAALEVVNKQVCTTCFKREICWEKDFYQTYHGFRDTIALIEAEGTVTKDSIPTELRKRCVRIEQILPALYQATDSIKRDMQWQNRLLESRELVAVQLQGVADIMEELTYDLTKENHMSAGHEEHIIAALEQLGLSIRSVDIISLEEGKIEIEVTQTAAVDRNECEKLIAPLLSEIVGENITVAEKRIHEDSGLMSIFRSAQVYRVNTAVASAAKDGKILSGDSFTTLDVGNGKFAVAVSDGMGNGERAMQESSAAIRLLQQLLKAGFDEQLAIKTVNSVLLLRSKDEIFTTMDLALIDQFNARTEFLKIGSVPSFVKRHHEVISIRGENVPIGILQDIDIQTVVTDLQEGDLLILMSDGIYDAPKHVDDKEKWLRKQIERFDSSDPQVVADLLVELAVRVNHGKIVDDMTVLVAKIEKHHPDWATIKLPGMKKIRRKKEASAPPIPVQGPDSTSLS</sequence>
<dbReference type="EMBL" id="AP023366">
    <property type="protein sequence ID" value="BCJ87394.1"/>
    <property type="molecule type" value="Genomic_DNA"/>
</dbReference>
<dbReference type="SUPFAM" id="SSF81606">
    <property type="entry name" value="PP2C-like"/>
    <property type="match status" value="1"/>
</dbReference>
<feature type="transmembrane region" description="Helical" evidence="3">
    <location>
        <begin position="170"/>
        <end position="188"/>
    </location>
</feature>
<evidence type="ECO:0000256" key="2">
    <source>
        <dbReference type="SAM" id="MobiDB-lite"/>
    </source>
</evidence>
<dbReference type="InterPro" id="IPR052016">
    <property type="entry name" value="Bact_Sigma-Reg"/>
</dbReference>
<feature type="domain" description="PPM-type phosphatase" evidence="4">
    <location>
        <begin position="598"/>
        <end position="808"/>
    </location>
</feature>
<dbReference type="PROSITE" id="PS51746">
    <property type="entry name" value="PPM_2"/>
    <property type="match status" value="1"/>
</dbReference>
<evidence type="ECO:0000256" key="1">
    <source>
        <dbReference type="ARBA" id="ARBA00022801"/>
    </source>
</evidence>
<keyword evidence="1" id="KW-0378">Hydrolase</keyword>
<dbReference type="NCBIfam" id="TIGR02865">
    <property type="entry name" value="spore_II_E"/>
    <property type="match status" value="1"/>
</dbReference>
<dbReference type="AlphaFoldDB" id="A0A7I8DBE5"/>
<dbReference type="Pfam" id="PF07228">
    <property type="entry name" value="SpoIIE"/>
    <property type="match status" value="1"/>
</dbReference>
<name>A0A7I8DBE5_9BACL</name>
<dbReference type="PANTHER" id="PTHR43156:SF2">
    <property type="entry name" value="STAGE II SPORULATION PROTEIN E"/>
    <property type="match status" value="1"/>
</dbReference>
<keyword evidence="3" id="KW-0472">Membrane</keyword>
<dbReference type="InterPro" id="IPR001932">
    <property type="entry name" value="PPM-type_phosphatase-like_dom"/>
</dbReference>
<evidence type="ECO:0000259" key="4">
    <source>
        <dbReference type="PROSITE" id="PS51746"/>
    </source>
</evidence>
<feature type="transmembrane region" description="Helical" evidence="3">
    <location>
        <begin position="231"/>
        <end position="264"/>
    </location>
</feature>
<dbReference type="Proteomes" id="UP000593802">
    <property type="component" value="Chromosome"/>
</dbReference>
<keyword evidence="3" id="KW-1133">Transmembrane helix</keyword>
<feature type="transmembrane region" description="Helical" evidence="3">
    <location>
        <begin position="200"/>
        <end position="219"/>
    </location>
</feature>
<feature type="transmembrane region" description="Helical" evidence="3">
    <location>
        <begin position="285"/>
        <end position="303"/>
    </location>
</feature>
<dbReference type="InterPro" id="IPR036457">
    <property type="entry name" value="PPM-type-like_dom_sf"/>
</dbReference>
<feature type="transmembrane region" description="Helical" evidence="3">
    <location>
        <begin position="129"/>
        <end position="150"/>
    </location>
</feature>
<dbReference type="GO" id="GO:0004722">
    <property type="term" value="F:protein serine/threonine phosphatase activity"/>
    <property type="evidence" value="ECO:0007669"/>
    <property type="project" value="InterPro"/>
</dbReference>
<gene>
    <name evidence="5" type="primary">spoIIE</name>
    <name evidence="5" type="ORF">skT53_23790</name>
</gene>